<name>A0A1L0EGC8_9GAMM</name>
<reference evidence="1 2" key="1">
    <citation type="submission" date="2016-11" db="EMBL/GenBank/DDBJ databases">
        <authorList>
            <person name="Jaros S."/>
            <person name="Januszkiewicz K."/>
            <person name="Wedrychowicz H."/>
        </authorList>
    </citation>
    <scope>NUCLEOTIDE SEQUENCE [LARGE SCALE GENOMIC DNA]</scope>
    <source>
        <strain evidence="1">NVI 5450</strain>
    </source>
</reference>
<gene>
    <name evidence="1" type="ORF">NVI5450_2735</name>
</gene>
<dbReference type="EMBL" id="FPLD01000069">
    <property type="protein sequence ID" value="SGZ04057.1"/>
    <property type="molecule type" value="Genomic_DNA"/>
</dbReference>
<protein>
    <submittedName>
        <fullName evidence="1">Uncharacterized protein</fullName>
    </submittedName>
</protein>
<proteinExistence type="predicted"/>
<organism evidence="1 2">
    <name type="scientific">Moritella viscosa</name>
    <dbReference type="NCBI Taxonomy" id="80854"/>
    <lineage>
        <taxon>Bacteria</taxon>
        <taxon>Pseudomonadati</taxon>
        <taxon>Pseudomonadota</taxon>
        <taxon>Gammaproteobacteria</taxon>
        <taxon>Alteromonadales</taxon>
        <taxon>Moritellaceae</taxon>
        <taxon>Moritella</taxon>
    </lineage>
</organism>
<sequence>MGVHYVLGDSILVDINSFSIKALTNNDDQFWRVDWFGYLSYHDKYGQRRSEPLIDIYLSAFEREPNSASVNYKTSTTFGSPNLVKVPISYLRLIKLGDVWRQGVLVQLGHNEKMLAKFDNINIDEKTTRTVQSGSKDSSGEYILPFRYHPYHSRATQTYCEVTNTSTGDIIVVPHYVILQTYFSCSQYVFQQLFKFGLEFKSIYDPSKSSIRADGSAYILLKKWTHDKAAAEVARLAFDRTARDAVVNMGKNFALQKVNQEPVRPKVKFPFSGITSLSVFGKWCPIGKTTKKAFIVYDILNCTASYPFSSLEFYRDNPGDLNPDQEESRAVLRKEYGYKKPKPKLPLRGDTELLPNEIPANDLEELILTGRTGTQFSDLLDKCVDKKRQEDHKEQGSTTHLQMGEEVLVGNTGDGDVSGTVASIDIQLPEQCQNKHTFDSPICRLALFQQLVESIRTKIRVNDIEFVQVFSGLGKSEGIYSFLPITYTSSGRVSKWQYINYFKGSVLERDRYHHRRALIAKISLSNGSEVYLIDIERRMIPTLEGWQEIDSFRLFLASCSNINTISNYQLSLIIEDSSSNQGKWNHGLLEKNIQSFSINHASNASIVNGDYLPRQIAIIEKHIGFNFG</sequence>
<evidence type="ECO:0000313" key="2">
    <source>
        <dbReference type="Proteomes" id="UP000183794"/>
    </source>
</evidence>
<dbReference type="AlphaFoldDB" id="A0A1L0EGC8"/>
<accession>A0A1L0EGC8</accession>
<evidence type="ECO:0000313" key="1">
    <source>
        <dbReference type="EMBL" id="SGZ04057.1"/>
    </source>
</evidence>
<dbReference type="Proteomes" id="UP000183794">
    <property type="component" value="Unassembled WGS sequence"/>
</dbReference>